<organism evidence="1 2">
    <name type="scientific">Ligilactobacillus agilis DSM 20509</name>
    <dbReference type="NCBI Taxonomy" id="1423718"/>
    <lineage>
        <taxon>Bacteria</taxon>
        <taxon>Bacillati</taxon>
        <taxon>Bacillota</taxon>
        <taxon>Bacilli</taxon>
        <taxon>Lactobacillales</taxon>
        <taxon>Lactobacillaceae</taxon>
        <taxon>Ligilactobacillus</taxon>
    </lineage>
</organism>
<sequence>MNNAKLKQLLSEIRACKQQLERMEADEFFKTQTAPLKKELAELIATYQQQTKRDPLELLARQDEKRRRTFLANWPKLKELRFSVGGYPGDYATGLAVILPKKVVLLQQPHSLIEGTPCLVNQLERKQFLTAVQACHLEDWQREYFNPQILDGTQWSLTCYYQDRKQTFTAEGSNDYPASYERVKNLLLTKDEAAKEVALNLMDQEAVTDFLTTF</sequence>
<proteinExistence type="predicted"/>
<dbReference type="OrthoDB" id="4979632at2"/>
<evidence type="ECO:0000313" key="1">
    <source>
        <dbReference type="EMBL" id="KRM65221.1"/>
    </source>
</evidence>
<dbReference type="PATRIC" id="fig|1423718.3.peg.1511"/>
<dbReference type="Proteomes" id="UP000051008">
    <property type="component" value="Unassembled WGS sequence"/>
</dbReference>
<name>A0A0R2AET5_9LACO</name>
<keyword evidence="2" id="KW-1185">Reference proteome</keyword>
<dbReference type="EMBL" id="AYYP01000018">
    <property type="protein sequence ID" value="KRM65221.1"/>
    <property type="molecule type" value="Genomic_DNA"/>
</dbReference>
<evidence type="ECO:0000313" key="2">
    <source>
        <dbReference type="Proteomes" id="UP000051008"/>
    </source>
</evidence>
<dbReference type="RefSeq" id="WP_056976320.1">
    <property type="nucleotide sequence ID" value="NZ_AYYP01000018.1"/>
</dbReference>
<dbReference type="AlphaFoldDB" id="A0A0R2AET5"/>
<protein>
    <submittedName>
        <fullName evidence="1">Uncharacterized protein</fullName>
    </submittedName>
</protein>
<reference evidence="1 2" key="1">
    <citation type="journal article" date="2015" name="Genome Announc.">
        <title>Expanding the biotechnology potential of lactobacilli through comparative genomics of 213 strains and associated genera.</title>
        <authorList>
            <person name="Sun Z."/>
            <person name="Harris H.M."/>
            <person name="McCann A."/>
            <person name="Guo C."/>
            <person name="Argimon S."/>
            <person name="Zhang W."/>
            <person name="Yang X."/>
            <person name="Jeffery I.B."/>
            <person name="Cooney J.C."/>
            <person name="Kagawa T.F."/>
            <person name="Liu W."/>
            <person name="Song Y."/>
            <person name="Salvetti E."/>
            <person name="Wrobel A."/>
            <person name="Rasinkangas P."/>
            <person name="Parkhill J."/>
            <person name="Rea M.C."/>
            <person name="O'Sullivan O."/>
            <person name="Ritari J."/>
            <person name="Douillard F.P."/>
            <person name="Paul Ross R."/>
            <person name="Yang R."/>
            <person name="Briner A.E."/>
            <person name="Felis G.E."/>
            <person name="de Vos W.M."/>
            <person name="Barrangou R."/>
            <person name="Klaenhammer T.R."/>
            <person name="Caufield P.W."/>
            <person name="Cui Y."/>
            <person name="Zhang H."/>
            <person name="O'Toole P.W."/>
        </authorList>
    </citation>
    <scope>NUCLEOTIDE SEQUENCE [LARGE SCALE GENOMIC DNA]</scope>
    <source>
        <strain evidence="1 2">DSM 20509</strain>
    </source>
</reference>
<comment type="caution">
    <text evidence="1">The sequence shown here is derived from an EMBL/GenBank/DDBJ whole genome shotgun (WGS) entry which is preliminary data.</text>
</comment>
<gene>
    <name evidence="1" type="ORF">FC14_GL001447</name>
</gene>
<accession>A0A0R2AET5</accession>